<dbReference type="EMBL" id="JBFXLR010000001">
    <property type="protein sequence ID" value="KAL2861560.1"/>
    <property type="molecule type" value="Genomic_DNA"/>
</dbReference>
<organism evidence="1 2">
    <name type="scientific">Aspergillus pseudodeflectus</name>
    <dbReference type="NCBI Taxonomy" id="176178"/>
    <lineage>
        <taxon>Eukaryota</taxon>
        <taxon>Fungi</taxon>
        <taxon>Dikarya</taxon>
        <taxon>Ascomycota</taxon>
        <taxon>Pezizomycotina</taxon>
        <taxon>Eurotiomycetes</taxon>
        <taxon>Eurotiomycetidae</taxon>
        <taxon>Eurotiales</taxon>
        <taxon>Aspergillaceae</taxon>
        <taxon>Aspergillus</taxon>
        <taxon>Aspergillus subgen. Nidulantes</taxon>
    </lineage>
</organism>
<keyword evidence="2" id="KW-1185">Reference proteome</keyword>
<protein>
    <submittedName>
        <fullName evidence="1">Uncharacterized protein</fullName>
    </submittedName>
</protein>
<accession>A0ABR4LAK9</accession>
<dbReference type="RefSeq" id="XP_070905650.1">
    <property type="nucleotide sequence ID" value="XM_071038046.1"/>
</dbReference>
<evidence type="ECO:0000313" key="2">
    <source>
        <dbReference type="Proteomes" id="UP001610444"/>
    </source>
</evidence>
<name>A0ABR4LAK9_9EURO</name>
<dbReference type="Proteomes" id="UP001610444">
    <property type="component" value="Unassembled WGS sequence"/>
</dbReference>
<evidence type="ECO:0000313" key="1">
    <source>
        <dbReference type="EMBL" id="KAL2861560.1"/>
    </source>
</evidence>
<gene>
    <name evidence="1" type="ORF">BJX68DRAFT_222846</name>
</gene>
<sequence>MHPGLIALCYWLRHHRGYENLSRFCRVSVTLSPSVPFRGKSEHCHCSCLWGIPLPAIHQGVIALAVWNTQTYIAES</sequence>
<reference evidence="1 2" key="1">
    <citation type="submission" date="2024-07" db="EMBL/GenBank/DDBJ databases">
        <title>Section-level genome sequencing and comparative genomics of Aspergillus sections Usti and Cavernicolus.</title>
        <authorList>
            <consortium name="Lawrence Berkeley National Laboratory"/>
            <person name="Nybo J.L."/>
            <person name="Vesth T.C."/>
            <person name="Theobald S."/>
            <person name="Frisvad J.C."/>
            <person name="Larsen T.O."/>
            <person name="Kjaerboelling I."/>
            <person name="Rothschild-Mancinelli K."/>
            <person name="Lyhne E.K."/>
            <person name="Kogle M.E."/>
            <person name="Barry K."/>
            <person name="Clum A."/>
            <person name="Na H."/>
            <person name="Ledsgaard L."/>
            <person name="Lin J."/>
            <person name="Lipzen A."/>
            <person name="Kuo A."/>
            <person name="Riley R."/>
            <person name="Mondo S."/>
            <person name="LaButti K."/>
            <person name="Haridas S."/>
            <person name="Pangalinan J."/>
            <person name="Salamov A.A."/>
            <person name="Simmons B.A."/>
            <person name="Magnuson J.K."/>
            <person name="Chen J."/>
            <person name="Drula E."/>
            <person name="Henrissat B."/>
            <person name="Wiebenga A."/>
            <person name="Lubbers R.J."/>
            <person name="Gomes A.C."/>
            <person name="Macurrencykelacurrency M.R."/>
            <person name="Stajich J."/>
            <person name="Grigoriev I.V."/>
            <person name="Mortensen U.H."/>
            <person name="De vries R.P."/>
            <person name="Baker S.E."/>
            <person name="Andersen M.R."/>
        </authorList>
    </citation>
    <scope>NUCLEOTIDE SEQUENCE [LARGE SCALE GENOMIC DNA]</scope>
    <source>
        <strain evidence="1 2">CBS 756.74</strain>
    </source>
</reference>
<proteinExistence type="predicted"/>
<comment type="caution">
    <text evidence="1">The sequence shown here is derived from an EMBL/GenBank/DDBJ whole genome shotgun (WGS) entry which is preliminary data.</text>
</comment>
<dbReference type="GeneID" id="98153210"/>